<gene>
    <name evidence="1" type="ORF">ACFFNX_32240</name>
</gene>
<dbReference type="EMBL" id="JBHLZP010000318">
    <property type="protein sequence ID" value="MFB9836853.1"/>
    <property type="molecule type" value="Genomic_DNA"/>
</dbReference>
<sequence>MRIERFEVIPDSFDYAPTGQRVAAMWSGDDTIKRGMVRAVKELWGMNLFSHEGRWGATAGDAGAAGLDEMSEIADLGNGLCFRRRPVN</sequence>
<protein>
    <submittedName>
        <fullName evidence="1">Uncharacterized protein</fullName>
    </submittedName>
</protein>
<name>A0ABV5YQE3_9ACTN</name>
<comment type="caution">
    <text evidence="1">The sequence shown here is derived from an EMBL/GenBank/DDBJ whole genome shotgun (WGS) entry which is preliminary data.</text>
</comment>
<evidence type="ECO:0000313" key="2">
    <source>
        <dbReference type="Proteomes" id="UP001589627"/>
    </source>
</evidence>
<proteinExistence type="predicted"/>
<dbReference type="Proteomes" id="UP001589627">
    <property type="component" value="Unassembled WGS sequence"/>
</dbReference>
<organism evidence="1 2">
    <name type="scientific">Actinoallomurus acaciae</name>
    <dbReference type="NCBI Taxonomy" id="502577"/>
    <lineage>
        <taxon>Bacteria</taxon>
        <taxon>Bacillati</taxon>
        <taxon>Actinomycetota</taxon>
        <taxon>Actinomycetes</taxon>
        <taxon>Streptosporangiales</taxon>
        <taxon>Thermomonosporaceae</taxon>
        <taxon>Actinoallomurus</taxon>
    </lineage>
</organism>
<keyword evidence="2" id="KW-1185">Reference proteome</keyword>
<evidence type="ECO:0000313" key="1">
    <source>
        <dbReference type="EMBL" id="MFB9836853.1"/>
    </source>
</evidence>
<reference evidence="1 2" key="1">
    <citation type="submission" date="2024-09" db="EMBL/GenBank/DDBJ databases">
        <authorList>
            <person name="Sun Q."/>
            <person name="Mori K."/>
        </authorList>
    </citation>
    <scope>NUCLEOTIDE SEQUENCE [LARGE SCALE GENOMIC DNA]</scope>
    <source>
        <strain evidence="1 2">TBRC 0563</strain>
    </source>
</reference>
<dbReference type="RefSeq" id="WP_378209651.1">
    <property type="nucleotide sequence ID" value="NZ_JBHLZP010000318.1"/>
</dbReference>
<accession>A0ABV5YQE3</accession>